<proteinExistence type="inferred from homology"/>
<dbReference type="WBParaSite" id="OFLC_0000402901-mRNA-1">
    <property type="protein sequence ID" value="OFLC_0000402901-mRNA-1"/>
    <property type="gene ID" value="OFLC_0000402901"/>
</dbReference>
<dbReference type="SUPFAM" id="SSF55331">
    <property type="entry name" value="Tautomerase/MIF"/>
    <property type="match status" value="1"/>
</dbReference>
<dbReference type="InterPro" id="IPR014347">
    <property type="entry name" value="Tautomerase/MIF_sf"/>
</dbReference>
<accession>A0A183H968</accession>
<dbReference type="Gene3D" id="3.30.429.10">
    <property type="entry name" value="Macrophage Migration Inhibitory Factor"/>
    <property type="match status" value="1"/>
</dbReference>
<dbReference type="Proteomes" id="UP000267606">
    <property type="component" value="Unassembled WGS sequence"/>
</dbReference>
<reference evidence="4" key="1">
    <citation type="submission" date="2016-06" db="UniProtKB">
        <authorList>
            <consortium name="WormBaseParasite"/>
        </authorList>
    </citation>
    <scope>IDENTIFICATION</scope>
</reference>
<name>A0A183H968_9BILA</name>
<dbReference type="AlphaFoldDB" id="A0A183H968"/>
<evidence type="ECO:0000313" key="3">
    <source>
        <dbReference type="Proteomes" id="UP000267606"/>
    </source>
</evidence>
<dbReference type="InterPro" id="IPR001398">
    <property type="entry name" value="Macrophage_inhib_fac"/>
</dbReference>
<gene>
    <name evidence="2" type="ORF">OFLC_LOCUS4031</name>
</gene>
<comment type="similarity">
    <text evidence="1">Belongs to the MIF family.</text>
</comment>
<reference evidence="2 3" key="2">
    <citation type="submission" date="2018-11" db="EMBL/GenBank/DDBJ databases">
        <authorList>
            <consortium name="Pathogen Informatics"/>
        </authorList>
    </citation>
    <scope>NUCLEOTIDE SEQUENCE [LARGE SCALE GENOMIC DNA]</scope>
</reference>
<evidence type="ECO:0000313" key="2">
    <source>
        <dbReference type="EMBL" id="VDO38651.1"/>
    </source>
</evidence>
<dbReference type="Pfam" id="PF01187">
    <property type="entry name" value="MIF"/>
    <property type="match status" value="1"/>
</dbReference>
<dbReference type="EMBL" id="UZAJ01002911">
    <property type="protein sequence ID" value="VDO38651.1"/>
    <property type="molecule type" value="Genomic_DNA"/>
</dbReference>
<evidence type="ECO:0000313" key="4">
    <source>
        <dbReference type="WBParaSite" id="OFLC_0000402901-mRNA-1"/>
    </source>
</evidence>
<protein>
    <submittedName>
        <fullName evidence="4">SWIB domain-containing protein</fullName>
    </submittedName>
</protein>
<sequence length="96" mass="10517">MRSSTVAEINPKCSSTTPLNPRKGKLNIISLLKLISTVKSIGSFAADKNIKYSASIAEFIKKTLSIDPAYCIIHFLNLNPEDIGCNGTTMKELMKK</sequence>
<evidence type="ECO:0000256" key="1">
    <source>
        <dbReference type="ARBA" id="ARBA00005851"/>
    </source>
</evidence>
<keyword evidence="3" id="KW-1185">Reference proteome</keyword>
<dbReference type="STRING" id="387005.A0A183H968"/>
<organism evidence="4">
    <name type="scientific">Onchocerca flexuosa</name>
    <dbReference type="NCBI Taxonomy" id="387005"/>
    <lineage>
        <taxon>Eukaryota</taxon>
        <taxon>Metazoa</taxon>
        <taxon>Ecdysozoa</taxon>
        <taxon>Nematoda</taxon>
        <taxon>Chromadorea</taxon>
        <taxon>Rhabditida</taxon>
        <taxon>Spirurina</taxon>
        <taxon>Spiruromorpha</taxon>
        <taxon>Filarioidea</taxon>
        <taxon>Onchocercidae</taxon>
        <taxon>Onchocerca</taxon>
    </lineage>
</organism>